<feature type="compositionally biased region" description="Low complexity" evidence="1">
    <location>
        <begin position="179"/>
        <end position="215"/>
    </location>
</feature>
<evidence type="ECO:0000313" key="3">
    <source>
        <dbReference type="Proteomes" id="UP000006352"/>
    </source>
</evidence>
<dbReference type="RefSeq" id="XP_012180412.1">
    <property type="nucleotide sequence ID" value="XM_012325022.1"/>
</dbReference>
<dbReference type="AlphaFoldDB" id="J4H294"/>
<feature type="compositionally biased region" description="Polar residues" evidence="1">
    <location>
        <begin position="216"/>
        <end position="225"/>
    </location>
</feature>
<gene>
    <name evidence="2" type="ORF">FIBRA_03177</name>
</gene>
<dbReference type="GeneID" id="24096040"/>
<feature type="compositionally biased region" description="Polar residues" evidence="1">
    <location>
        <begin position="285"/>
        <end position="295"/>
    </location>
</feature>
<keyword evidence="3" id="KW-1185">Reference proteome</keyword>
<evidence type="ECO:0000256" key="1">
    <source>
        <dbReference type="SAM" id="MobiDB-lite"/>
    </source>
</evidence>
<accession>J4H294</accession>
<protein>
    <submittedName>
        <fullName evidence="2">Uncharacterized protein</fullName>
    </submittedName>
</protein>
<feature type="compositionally biased region" description="Low complexity" evidence="1">
    <location>
        <begin position="89"/>
        <end position="120"/>
    </location>
</feature>
<organism evidence="2 3">
    <name type="scientific">Fibroporia radiculosa</name>
    <dbReference type="NCBI Taxonomy" id="599839"/>
    <lineage>
        <taxon>Eukaryota</taxon>
        <taxon>Fungi</taxon>
        <taxon>Dikarya</taxon>
        <taxon>Basidiomycota</taxon>
        <taxon>Agaricomycotina</taxon>
        <taxon>Agaricomycetes</taxon>
        <taxon>Polyporales</taxon>
        <taxon>Fibroporiaceae</taxon>
        <taxon>Fibroporia</taxon>
    </lineage>
</organism>
<dbReference type="InParanoid" id="J4H294"/>
<feature type="compositionally biased region" description="Polar residues" evidence="1">
    <location>
        <begin position="140"/>
        <end position="164"/>
    </location>
</feature>
<feature type="region of interest" description="Disordered" evidence="1">
    <location>
        <begin position="1"/>
        <end position="295"/>
    </location>
</feature>
<evidence type="ECO:0000313" key="2">
    <source>
        <dbReference type="EMBL" id="CCM01129.1"/>
    </source>
</evidence>
<reference evidence="2 3" key="1">
    <citation type="journal article" date="2012" name="Appl. Environ. Microbiol.">
        <title>Short-read sequencing for genomic analysis of the brown rot fungus Fibroporia radiculosa.</title>
        <authorList>
            <person name="Tang J.D."/>
            <person name="Perkins A.D."/>
            <person name="Sonstegard T.S."/>
            <person name="Schroeder S.G."/>
            <person name="Burgess S.C."/>
            <person name="Diehl S.V."/>
        </authorList>
    </citation>
    <scope>NUCLEOTIDE SEQUENCE [LARGE SCALE GENOMIC DNA]</scope>
    <source>
        <strain evidence="2 3">TFFH 294</strain>
    </source>
</reference>
<dbReference type="EMBL" id="HE797020">
    <property type="protein sequence ID" value="CCM01129.1"/>
    <property type="molecule type" value="Genomic_DNA"/>
</dbReference>
<sequence>MPDKFHRFKSPILTDRPHRLQPPPATPQPTELAHAVRTSPAHPPATDSGLGVIIDSLEPLSQEHQTRAANPSPLPINSPALVSRRQPFASSVAGAGDSGAADVGGTPCSCPGFDPDAPGAGFPGDPGPPSSGQAGVDPSTDPSSNTQNNDDATTTPGTSGSSDASDGLGNVYLAAGGPNANSDSATGAADSSAPATSDGANAASGSPNSGGDPSSRTAALNSASRVASPPDRGNGTGDHNSESDCTASGANINAAVDGGASSTGSDPNSGAVDAAPRAVPGAGTDTANTADNGVNSHENVDFVVANAHRADSGNTNYKWRI</sequence>
<dbReference type="HOGENOM" id="CLU_866085_0_0_1"/>
<dbReference type="Proteomes" id="UP000006352">
    <property type="component" value="Unassembled WGS sequence"/>
</dbReference>
<name>J4H294_9APHY</name>
<proteinExistence type="predicted"/>